<gene>
    <name evidence="1" type="ORF">METZ01_LOCUS302107</name>
</gene>
<protein>
    <submittedName>
        <fullName evidence="1">Uncharacterized protein</fullName>
    </submittedName>
</protein>
<accession>A0A382MJS5</accession>
<dbReference type="AlphaFoldDB" id="A0A382MJS5"/>
<organism evidence="1">
    <name type="scientific">marine metagenome</name>
    <dbReference type="NCBI Taxonomy" id="408172"/>
    <lineage>
        <taxon>unclassified sequences</taxon>
        <taxon>metagenomes</taxon>
        <taxon>ecological metagenomes</taxon>
    </lineage>
</organism>
<dbReference type="EMBL" id="UINC01094206">
    <property type="protein sequence ID" value="SVC49253.1"/>
    <property type="molecule type" value="Genomic_DNA"/>
</dbReference>
<name>A0A382MJS5_9ZZZZ</name>
<proteinExistence type="predicted"/>
<sequence>MIQTMGENGITVADESFIRDLGLIIELTKGSIYRSMGIPHPTHEFFEALVDLDVDEEDNTIHSQLDLDMIVKFVEISKFLEDDDDDDDPEIS</sequence>
<evidence type="ECO:0000313" key="1">
    <source>
        <dbReference type="EMBL" id="SVC49253.1"/>
    </source>
</evidence>
<reference evidence="1" key="1">
    <citation type="submission" date="2018-05" db="EMBL/GenBank/DDBJ databases">
        <authorList>
            <person name="Lanie J.A."/>
            <person name="Ng W.-L."/>
            <person name="Kazmierczak K.M."/>
            <person name="Andrzejewski T.M."/>
            <person name="Davidsen T.M."/>
            <person name="Wayne K.J."/>
            <person name="Tettelin H."/>
            <person name="Glass J.I."/>
            <person name="Rusch D."/>
            <person name="Podicherti R."/>
            <person name="Tsui H.-C.T."/>
            <person name="Winkler M.E."/>
        </authorList>
    </citation>
    <scope>NUCLEOTIDE SEQUENCE</scope>
</reference>